<sequence>MEKTKEDNDDSASSGKLIPPDIQRNSDGGGGGGGRGVVTVAVLILYDFLMSFMWVSLGGSIKFLVYYVLELAELTKCCFAVANMFLFSWICHVTGGASYNPLTVLSFAFSGDVSTFFLTLFGRIPAQVIGSIIGVKTIIGWFGQVRCSGPRLKVDIHYGALTEAFLTFTIVTVSLNLKKKTNKQTNPVPMSFFMKTWISSISKLSLHLIGLNFTGGSMNPATALGWAYARDDHLSKEHVIVYWLAPLIATVFAAGAFHLFSRPMTKKTKSD</sequence>
<dbReference type="Pfam" id="PF00230">
    <property type="entry name" value="MIP"/>
    <property type="match status" value="1"/>
</dbReference>
<evidence type="ECO:0000256" key="2">
    <source>
        <dbReference type="ARBA" id="ARBA00022692"/>
    </source>
</evidence>
<feature type="transmembrane region" description="Helical" evidence="7">
    <location>
        <begin position="240"/>
        <end position="260"/>
    </location>
</feature>
<dbReference type="EMBL" id="LFYR01000980">
    <property type="protein sequence ID" value="KMZ66446.1"/>
    <property type="molecule type" value="Genomic_DNA"/>
</dbReference>
<dbReference type="SMR" id="A0A0K9PBU7"/>
<dbReference type="PANTHER" id="PTHR47720:SF1">
    <property type="entry name" value="AQUAPORIN SIP2-1-RELATED"/>
    <property type="match status" value="1"/>
</dbReference>
<feature type="transmembrane region" description="Helical" evidence="7">
    <location>
        <begin position="204"/>
        <end position="228"/>
    </location>
</feature>
<keyword evidence="5" id="KW-0813">Transport</keyword>
<dbReference type="InterPro" id="IPR044226">
    <property type="entry name" value="SIP2-1-like"/>
</dbReference>
<dbReference type="OrthoDB" id="1580043at2759"/>
<keyword evidence="9" id="KW-1185">Reference proteome</keyword>
<feature type="transmembrane region" description="Helical" evidence="7">
    <location>
        <begin position="128"/>
        <end position="144"/>
    </location>
</feature>
<comment type="subcellular location">
    <subcellularLocation>
        <location evidence="1">Membrane</location>
        <topology evidence="1">Multi-pass membrane protein</topology>
    </subcellularLocation>
</comment>
<feature type="transmembrane region" description="Helical" evidence="7">
    <location>
        <begin position="102"/>
        <end position="121"/>
    </location>
</feature>
<feature type="transmembrane region" description="Helical" evidence="7">
    <location>
        <begin position="36"/>
        <end position="57"/>
    </location>
</feature>
<dbReference type="PANTHER" id="PTHR47720">
    <property type="entry name" value="AQUAPORIN SIP2-1-RELATED"/>
    <property type="match status" value="1"/>
</dbReference>
<evidence type="ECO:0000256" key="6">
    <source>
        <dbReference type="SAM" id="MobiDB-lite"/>
    </source>
</evidence>
<dbReference type="STRING" id="29655.A0A0K9PBU7"/>
<dbReference type="Gene3D" id="1.20.1080.10">
    <property type="entry name" value="Glycerol uptake facilitator protein"/>
    <property type="match status" value="1"/>
</dbReference>
<proteinExistence type="inferred from homology"/>
<dbReference type="OMA" id="WITSVSK"/>
<dbReference type="InterPro" id="IPR023271">
    <property type="entry name" value="Aquaporin-like"/>
</dbReference>
<evidence type="ECO:0000256" key="3">
    <source>
        <dbReference type="ARBA" id="ARBA00022989"/>
    </source>
</evidence>
<dbReference type="SUPFAM" id="SSF81338">
    <property type="entry name" value="Aquaporin-like"/>
    <property type="match status" value="1"/>
</dbReference>
<evidence type="ECO:0000256" key="7">
    <source>
        <dbReference type="SAM" id="Phobius"/>
    </source>
</evidence>
<organism evidence="8 9">
    <name type="scientific">Zostera marina</name>
    <name type="common">Eelgrass</name>
    <dbReference type="NCBI Taxonomy" id="29655"/>
    <lineage>
        <taxon>Eukaryota</taxon>
        <taxon>Viridiplantae</taxon>
        <taxon>Streptophyta</taxon>
        <taxon>Embryophyta</taxon>
        <taxon>Tracheophyta</taxon>
        <taxon>Spermatophyta</taxon>
        <taxon>Magnoliopsida</taxon>
        <taxon>Liliopsida</taxon>
        <taxon>Zosteraceae</taxon>
        <taxon>Zostera</taxon>
    </lineage>
</organism>
<evidence type="ECO:0000313" key="8">
    <source>
        <dbReference type="EMBL" id="KMZ66446.1"/>
    </source>
</evidence>
<feature type="region of interest" description="Disordered" evidence="6">
    <location>
        <begin position="1"/>
        <end position="30"/>
    </location>
</feature>
<evidence type="ECO:0000256" key="5">
    <source>
        <dbReference type="RuleBase" id="RU000477"/>
    </source>
</evidence>
<comment type="caution">
    <text evidence="8">The sequence shown here is derived from an EMBL/GenBank/DDBJ whole genome shotgun (WGS) entry which is preliminary data.</text>
</comment>
<accession>A0A0K9PBU7</accession>
<dbReference type="PRINTS" id="PR00783">
    <property type="entry name" value="MINTRINSICP"/>
</dbReference>
<dbReference type="GO" id="GO:0016020">
    <property type="term" value="C:membrane"/>
    <property type="evidence" value="ECO:0007669"/>
    <property type="project" value="UniProtKB-SubCell"/>
</dbReference>
<evidence type="ECO:0000313" key="9">
    <source>
        <dbReference type="Proteomes" id="UP000036987"/>
    </source>
</evidence>
<dbReference type="GO" id="GO:0005783">
    <property type="term" value="C:endoplasmic reticulum"/>
    <property type="evidence" value="ECO:0000318"/>
    <property type="project" value="GO_Central"/>
</dbReference>
<name>A0A0K9PBU7_ZOSMR</name>
<feature type="transmembrane region" description="Helical" evidence="7">
    <location>
        <begin position="64"/>
        <end position="90"/>
    </location>
</feature>
<feature type="transmembrane region" description="Helical" evidence="7">
    <location>
        <begin position="156"/>
        <end position="177"/>
    </location>
</feature>
<dbReference type="GO" id="GO:0015267">
    <property type="term" value="F:channel activity"/>
    <property type="evidence" value="ECO:0007669"/>
    <property type="project" value="InterPro"/>
</dbReference>
<keyword evidence="4 7" id="KW-0472">Membrane</keyword>
<dbReference type="Proteomes" id="UP000036987">
    <property type="component" value="Unassembled WGS sequence"/>
</dbReference>
<dbReference type="AlphaFoldDB" id="A0A0K9PBU7"/>
<evidence type="ECO:0000256" key="1">
    <source>
        <dbReference type="ARBA" id="ARBA00004141"/>
    </source>
</evidence>
<keyword evidence="2 5" id="KW-0812">Transmembrane</keyword>
<protein>
    <submittedName>
        <fullName evidence="8">Aquaporin SIP1.1</fullName>
    </submittedName>
</protein>
<comment type="similarity">
    <text evidence="5">Belongs to the MIP/aquaporin (TC 1.A.8) family.</text>
</comment>
<gene>
    <name evidence="8" type="ORF">ZOSMA_29G00960</name>
</gene>
<reference evidence="9" key="1">
    <citation type="journal article" date="2016" name="Nature">
        <title>The genome of the seagrass Zostera marina reveals angiosperm adaptation to the sea.</title>
        <authorList>
            <person name="Olsen J.L."/>
            <person name="Rouze P."/>
            <person name="Verhelst B."/>
            <person name="Lin Y.-C."/>
            <person name="Bayer T."/>
            <person name="Collen J."/>
            <person name="Dattolo E."/>
            <person name="De Paoli E."/>
            <person name="Dittami S."/>
            <person name="Maumus F."/>
            <person name="Michel G."/>
            <person name="Kersting A."/>
            <person name="Lauritano C."/>
            <person name="Lohaus R."/>
            <person name="Toepel M."/>
            <person name="Tonon T."/>
            <person name="Vanneste K."/>
            <person name="Amirebrahimi M."/>
            <person name="Brakel J."/>
            <person name="Bostroem C."/>
            <person name="Chovatia M."/>
            <person name="Grimwood J."/>
            <person name="Jenkins J.W."/>
            <person name="Jueterbock A."/>
            <person name="Mraz A."/>
            <person name="Stam W.T."/>
            <person name="Tice H."/>
            <person name="Bornberg-Bauer E."/>
            <person name="Green P.J."/>
            <person name="Pearson G.A."/>
            <person name="Procaccini G."/>
            <person name="Duarte C.M."/>
            <person name="Schmutz J."/>
            <person name="Reusch T.B.H."/>
            <person name="Van de Peer Y."/>
        </authorList>
    </citation>
    <scope>NUCLEOTIDE SEQUENCE [LARGE SCALE GENOMIC DNA]</scope>
    <source>
        <strain evidence="9">cv. Finnish</strain>
    </source>
</reference>
<keyword evidence="3 7" id="KW-1133">Transmembrane helix</keyword>
<evidence type="ECO:0000256" key="4">
    <source>
        <dbReference type="ARBA" id="ARBA00023136"/>
    </source>
</evidence>
<dbReference type="InterPro" id="IPR000425">
    <property type="entry name" value="MIP"/>
</dbReference>